<dbReference type="PANTHER" id="PTHR37844:SF2">
    <property type="entry name" value="SER_THR PROTEIN PHOSPHATASE SUPERFAMILY (AFU_ORTHOLOGUE AFUA_1G14840)"/>
    <property type="match status" value="1"/>
</dbReference>
<sequence>MKLRILSDIHVEIFGCTPPPAEADAILLAGDLGAGMRGIEWAAKQFGHAGVPVVYVPGNHEFYGWKMEAWQSQAADLAAEKGLLLGDMGSFRLEKDGEQPVRILAATLWTDFALFGEDRVEQCGKLTQQALYDYTAIGYQGKVLRWQDTKAIHERTFAWLQAECNKAAAAGEKVVVVSHHAPSLKSSALHYRNDPVTAGFASNLEAFIAKHVDLFVHGHMHNSSDYQVGRCRVLANPRGYPRHKWNPDTSFENPNFNPVLVVEV</sequence>
<reference evidence="2 3" key="1">
    <citation type="submission" date="2015-11" db="EMBL/GenBank/DDBJ databases">
        <title>Expanding the genomic diversity of Burkholderia species for the development of highly accurate diagnostics.</title>
        <authorList>
            <person name="Sahl J."/>
            <person name="Keim P."/>
            <person name="Wagner D."/>
        </authorList>
    </citation>
    <scope>NUCLEOTIDE SEQUENCE [LARGE SCALE GENOMIC DNA]</scope>
    <source>
        <strain evidence="2 3">MSMB1808WGS</strain>
    </source>
</reference>
<accession>A0AAW3MWL7</accession>
<dbReference type="PANTHER" id="PTHR37844">
    <property type="entry name" value="SER/THR PROTEIN PHOSPHATASE SUPERFAMILY (AFU_ORTHOLOGUE AFUA_1G14840)"/>
    <property type="match status" value="1"/>
</dbReference>
<proteinExistence type="predicted"/>
<dbReference type="InterPro" id="IPR004843">
    <property type="entry name" value="Calcineurin-like_PHP"/>
</dbReference>
<name>A0AAW3MWL7_9BURK</name>
<dbReference type="EMBL" id="LPBJ01000047">
    <property type="protein sequence ID" value="KVP98328.1"/>
    <property type="molecule type" value="Genomic_DNA"/>
</dbReference>
<evidence type="ECO:0000313" key="2">
    <source>
        <dbReference type="EMBL" id="KVP98328.1"/>
    </source>
</evidence>
<dbReference type="RefSeq" id="WP_059925548.1">
    <property type="nucleotide sequence ID" value="NZ_LPBG01000047.1"/>
</dbReference>
<feature type="domain" description="Calcineurin-like phosphoesterase" evidence="1">
    <location>
        <begin position="2"/>
        <end position="222"/>
    </location>
</feature>
<gene>
    <name evidence="2" type="ORF">WJ96_07350</name>
</gene>
<dbReference type="InterPro" id="IPR029052">
    <property type="entry name" value="Metallo-depent_PP-like"/>
</dbReference>
<dbReference type="AlphaFoldDB" id="A0AAW3MWL7"/>
<protein>
    <recommendedName>
        <fullName evidence="1">Calcineurin-like phosphoesterase domain-containing protein</fullName>
    </recommendedName>
</protein>
<dbReference type="SUPFAM" id="SSF56300">
    <property type="entry name" value="Metallo-dependent phosphatases"/>
    <property type="match status" value="1"/>
</dbReference>
<comment type="caution">
    <text evidence="2">The sequence shown here is derived from an EMBL/GenBank/DDBJ whole genome shotgun (WGS) entry which is preliminary data.</text>
</comment>
<dbReference type="Proteomes" id="UP000056453">
    <property type="component" value="Unassembled WGS sequence"/>
</dbReference>
<evidence type="ECO:0000259" key="1">
    <source>
        <dbReference type="Pfam" id="PF00149"/>
    </source>
</evidence>
<organism evidence="2 3">
    <name type="scientific">Burkholderia ubonensis</name>
    <dbReference type="NCBI Taxonomy" id="101571"/>
    <lineage>
        <taxon>Bacteria</taxon>
        <taxon>Pseudomonadati</taxon>
        <taxon>Pseudomonadota</taxon>
        <taxon>Betaproteobacteria</taxon>
        <taxon>Burkholderiales</taxon>
        <taxon>Burkholderiaceae</taxon>
        <taxon>Burkholderia</taxon>
        <taxon>Burkholderia cepacia complex</taxon>
    </lineage>
</organism>
<keyword evidence="3" id="KW-1185">Reference proteome</keyword>
<dbReference type="Gene3D" id="3.60.21.10">
    <property type="match status" value="1"/>
</dbReference>
<dbReference type="Pfam" id="PF00149">
    <property type="entry name" value="Metallophos"/>
    <property type="match status" value="1"/>
</dbReference>
<dbReference type="GO" id="GO:0016787">
    <property type="term" value="F:hydrolase activity"/>
    <property type="evidence" value="ECO:0007669"/>
    <property type="project" value="InterPro"/>
</dbReference>
<evidence type="ECO:0000313" key="3">
    <source>
        <dbReference type="Proteomes" id="UP000056453"/>
    </source>
</evidence>